<evidence type="ECO:0000313" key="7">
    <source>
        <dbReference type="Proteomes" id="UP001501495"/>
    </source>
</evidence>
<name>A0ABP7XIR0_9ACTN</name>
<dbReference type="PROSITE" id="PS50977">
    <property type="entry name" value="HTH_TETR_2"/>
    <property type="match status" value="1"/>
</dbReference>
<evidence type="ECO:0000256" key="1">
    <source>
        <dbReference type="ARBA" id="ARBA00023015"/>
    </source>
</evidence>
<dbReference type="CDD" id="cd00093">
    <property type="entry name" value="HTH_XRE"/>
    <property type="match status" value="1"/>
</dbReference>
<dbReference type="InterPro" id="IPR050109">
    <property type="entry name" value="HTH-type_TetR-like_transc_reg"/>
</dbReference>
<feature type="domain" description="HTH tetR-type" evidence="5">
    <location>
        <begin position="12"/>
        <end position="72"/>
    </location>
</feature>
<dbReference type="InterPro" id="IPR001647">
    <property type="entry name" value="HTH_TetR"/>
</dbReference>
<proteinExistence type="predicted"/>
<keyword evidence="2 4" id="KW-0238">DNA-binding</keyword>
<reference evidence="7" key="1">
    <citation type="journal article" date="2019" name="Int. J. Syst. Evol. Microbiol.">
        <title>The Global Catalogue of Microorganisms (GCM) 10K type strain sequencing project: providing services to taxonomists for standard genome sequencing and annotation.</title>
        <authorList>
            <consortium name="The Broad Institute Genomics Platform"/>
            <consortium name="The Broad Institute Genome Sequencing Center for Infectious Disease"/>
            <person name="Wu L."/>
            <person name="Ma J."/>
        </authorList>
    </citation>
    <scope>NUCLEOTIDE SEQUENCE [LARGE SCALE GENOMIC DNA]</scope>
    <source>
        <strain evidence="7">JCM 16703</strain>
    </source>
</reference>
<protein>
    <submittedName>
        <fullName evidence="6">TetR/AcrR family transcriptional regulator</fullName>
    </submittedName>
</protein>
<dbReference type="PRINTS" id="PR00455">
    <property type="entry name" value="HTHTETR"/>
</dbReference>
<gene>
    <name evidence="6" type="ORF">GCM10022215_21540</name>
</gene>
<keyword evidence="7" id="KW-1185">Reference proteome</keyword>
<dbReference type="Pfam" id="PF00440">
    <property type="entry name" value="TetR_N"/>
    <property type="match status" value="1"/>
</dbReference>
<comment type="caution">
    <text evidence="6">The sequence shown here is derived from an EMBL/GenBank/DDBJ whole genome shotgun (WGS) entry which is preliminary data.</text>
</comment>
<evidence type="ECO:0000259" key="5">
    <source>
        <dbReference type="PROSITE" id="PS50977"/>
    </source>
</evidence>
<evidence type="ECO:0000256" key="4">
    <source>
        <dbReference type="PROSITE-ProRule" id="PRU00335"/>
    </source>
</evidence>
<dbReference type="InterPro" id="IPR054129">
    <property type="entry name" value="DesT_TetR_C"/>
</dbReference>
<dbReference type="InterPro" id="IPR001387">
    <property type="entry name" value="Cro/C1-type_HTH"/>
</dbReference>
<evidence type="ECO:0000256" key="3">
    <source>
        <dbReference type="ARBA" id="ARBA00023163"/>
    </source>
</evidence>
<dbReference type="Gene3D" id="1.10.357.10">
    <property type="entry name" value="Tetracycline Repressor, domain 2"/>
    <property type="match status" value="1"/>
</dbReference>
<evidence type="ECO:0000313" key="6">
    <source>
        <dbReference type="EMBL" id="GAA4119235.1"/>
    </source>
</evidence>
<dbReference type="SUPFAM" id="SSF46689">
    <property type="entry name" value="Homeodomain-like"/>
    <property type="match status" value="1"/>
</dbReference>
<keyword evidence="1" id="KW-0805">Transcription regulation</keyword>
<accession>A0ABP7XIR0</accession>
<organism evidence="6 7">
    <name type="scientific">Nocardioides fonticola</name>
    <dbReference type="NCBI Taxonomy" id="450363"/>
    <lineage>
        <taxon>Bacteria</taxon>
        <taxon>Bacillati</taxon>
        <taxon>Actinomycetota</taxon>
        <taxon>Actinomycetes</taxon>
        <taxon>Propionibacteriales</taxon>
        <taxon>Nocardioidaceae</taxon>
        <taxon>Nocardioides</taxon>
    </lineage>
</organism>
<keyword evidence="3" id="KW-0804">Transcription</keyword>
<dbReference type="PANTHER" id="PTHR30055">
    <property type="entry name" value="HTH-TYPE TRANSCRIPTIONAL REGULATOR RUTR"/>
    <property type="match status" value="1"/>
</dbReference>
<dbReference type="RefSeq" id="WP_344733373.1">
    <property type="nucleotide sequence ID" value="NZ_BAAAZH010000014.1"/>
</dbReference>
<dbReference type="Pfam" id="PF21943">
    <property type="entry name" value="TetR_C_46"/>
    <property type="match status" value="1"/>
</dbReference>
<dbReference type="PANTHER" id="PTHR30055:SF174">
    <property type="entry name" value="TRANSCRIPTIONAL REGULATORY PROTEIN (PROBABLY TETR-FAMILY)-RELATED"/>
    <property type="match status" value="1"/>
</dbReference>
<dbReference type="Proteomes" id="UP001501495">
    <property type="component" value="Unassembled WGS sequence"/>
</dbReference>
<dbReference type="InterPro" id="IPR009057">
    <property type="entry name" value="Homeodomain-like_sf"/>
</dbReference>
<evidence type="ECO:0000256" key="2">
    <source>
        <dbReference type="ARBA" id="ARBA00023125"/>
    </source>
</evidence>
<feature type="DNA-binding region" description="H-T-H motif" evidence="4">
    <location>
        <begin position="35"/>
        <end position="54"/>
    </location>
</feature>
<dbReference type="EMBL" id="BAAAZH010000014">
    <property type="protein sequence ID" value="GAA4119235.1"/>
    <property type="molecule type" value="Genomic_DNA"/>
</dbReference>
<sequence>MSLPTRTRLTPEQRRHQLLDLGVRLLADRSLDELSIDMLAEEAGISRGLLYHYFGNKHDFHRAVVRRAADDLIAQTAPPVAGDPVERLLASMSAYVDYVDANYEGYLSLVRGAGGGNESIRDIYDEARAALTDRIFREDQETLVPDTPATRFVVRGWAAMVEELVLGWKADPGAVTKDELIVIVTATLPALVGVVAPLPDEVAAQLAALRTSGS</sequence>